<evidence type="ECO:0000259" key="1">
    <source>
        <dbReference type="Pfam" id="PF00557"/>
    </source>
</evidence>
<evidence type="ECO:0000313" key="3">
    <source>
        <dbReference type="Proteomes" id="UP001549799"/>
    </source>
</evidence>
<comment type="caution">
    <text evidence="2">The sequence shown here is derived from an EMBL/GenBank/DDBJ whole genome shotgun (WGS) entry which is preliminary data.</text>
</comment>
<dbReference type="InterPro" id="IPR050659">
    <property type="entry name" value="Peptidase_M24B"/>
</dbReference>
<dbReference type="RefSeq" id="WP_354614018.1">
    <property type="nucleotide sequence ID" value="NZ_JBEXAE010000001.1"/>
</dbReference>
<protein>
    <submittedName>
        <fullName evidence="2">M24 family metallopeptidase</fullName>
    </submittedName>
</protein>
<proteinExistence type="predicted"/>
<dbReference type="Proteomes" id="UP001549799">
    <property type="component" value="Unassembled WGS sequence"/>
</dbReference>
<feature type="domain" description="Peptidase M24" evidence="1">
    <location>
        <begin position="8"/>
        <end position="177"/>
    </location>
</feature>
<reference evidence="2 3" key="1">
    <citation type="submission" date="2024-07" db="EMBL/GenBank/DDBJ databases">
        <title>The genome sequence of type strain Sediminicola arcticus GDMCC 1.2805.</title>
        <authorList>
            <person name="Liu Y."/>
        </authorList>
    </citation>
    <scope>NUCLEOTIDE SEQUENCE [LARGE SCALE GENOMIC DNA]</scope>
    <source>
        <strain evidence="2 3">GDMCC 1.2805</strain>
    </source>
</reference>
<dbReference type="PANTHER" id="PTHR46112:SF8">
    <property type="entry name" value="CYTOPLASMIC PEPTIDASE PEPQ-RELATED"/>
    <property type="match status" value="1"/>
</dbReference>
<dbReference type="SUPFAM" id="SSF55920">
    <property type="entry name" value="Creatinase/aminopeptidase"/>
    <property type="match status" value="1"/>
</dbReference>
<dbReference type="CDD" id="cd01066">
    <property type="entry name" value="APP_MetAP"/>
    <property type="match status" value="1"/>
</dbReference>
<dbReference type="InterPro" id="IPR000994">
    <property type="entry name" value="Pept_M24"/>
</dbReference>
<dbReference type="Gene3D" id="3.90.230.10">
    <property type="entry name" value="Creatinase/methionine aminopeptidase superfamily"/>
    <property type="match status" value="1"/>
</dbReference>
<dbReference type="InterPro" id="IPR036005">
    <property type="entry name" value="Creatinase/aminopeptidase-like"/>
</dbReference>
<dbReference type="EMBL" id="JBEXAE010000001">
    <property type="protein sequence ID" value="MET6989648.1"/>
    <property type="molecule type" value="Genomic_DNA"/>
</dbReference>
<name>A0ABV2SR67_9FLAO</name>
<organism evidence="2 3">
    <name type="scientific">Sediminicola arcticus</name>
    <dbReference type="NCBI Taxonomy" id="1574308"/>
    <lineage>
        <taxon>Bacteria</taxon>
        <taxon>Pseudomonadati</taxon>
        <taxon>Bacteroidota</taxon>
        <taxon>Flavobacteriia</taxon>
        <taxon>Flavobacteriales</taxon>
        <taxon>Flavobacteriaceae</taxon>
        <taxon>Sediminicola</taxon>
    </lineage>
</organism>
<dbReference type="PANTHER" id="PTHR46112">
    <property type="entry name" value="AMINOPEPTIDASE"/>
    <property type="match status" value="1"/>
</dbReference>
<gene>
    <name evidence="2" type="ORF">ABXZ36_03185</name>
</gene>
<dbReference type="Pfam" id="PF00557">
    <property type="entry name" value="Peptidase_M24"/>
    <property type="match status" value="1"/>
</dbReference>
<evidence type="ECO:0000313" key="2">
    <source>
        <dbReference type="EMBL" id="MET6989648.1"/>
    </source>
</evidence>
<sequence>MNVAKQNLIKAERKAEALFDEIENRGLMQPGKTEKELNSDIFNLAFELYGIEKYWHKRIVRAGKNTLKPYDENPDDLTLQEDDILFIDFGPIFDEWEADFGRTYVLGNDPLKHKIKKDTALAWAECKAYFDTQKEITGAEFYAYVVDIAQKYGWQYGGEIAGHLVGHFPHEKLEKEIKTNYVHPKNYQNMLSPDTKGNKREWILEIHFVDREKEIGSFYEQLLT</sequence>
<accession>A0ABV2SR67</accession>
<keyword evidence="3" id="KW-1185">Reference proteome</keyword>